<proteinExistence type="predicted"/>
<feature type="compositionally biased region" description="Low complexity" evidence="1">
    <location>
        <begin position="423"/>
        <end position="435"/>
    </location>
</feature>
<dbReference type="Proteomes" id="UP000031036">
    <property type="component" value="Unassembled WGS sequence"/>
</dbReference>
<comment type="caution">
    <text evidence="4">The sequence shown here is derived from an EMBL/GenBank/DDBJ whole genome shotgun (WGS) entry which is preliminary data.</text>
</comment>
<evidence type="ECO:0000256" key="1">
    <source>
        <dbReference type="SAM" id="MobiDB-lite"/>
    </source>
</evidence>
<feature type="compositionally biased region" description="Polar residues" evidence="1">
    <location>
        <begin position="568"/>
        <end position="588"/>
    </location>
</feature>
<feature type="region of interest" description="Disordered" evidence="1">
    <location>
        <begin position="524"/>
        <end position="619"/>
    </location>
</feature>
<organism evidence="4 5">
    <name type="scientific">Toxocara canis</name>
    <name type="common">Canine roundworm</name>
    <dbReference type="NCBI Taxonomy" id="6265"/>
    <lineage>
        <taxon>Eukaryota</taxon>
        <taxon>Metazoa</taxon>
        <taxon>Ecdysozoa</taxon>
        <taxon>Nematoda</taxon>
        <taxon>Chromadorea</taxon>
        <taxon>Rhabditida</taxon>
        <taxon>Spirurina</taxon>
        <taxon>Ascaridomorpha</taxon>
        <taxon>Ascaridoidea</taxon>
        <taxon>Toxocaridae</taxon>
        <taxon>Toxocara</taxon>
    </lineage>
</organism>
<evidence type="ECO:0000313" key="4">
    <source>
        <dbReference type="EMBL" id="KHN83504.1"/>
    </source>
</evidence>
<protein>
    <recommendedName>
        <fullName evidence="6">CUB domain-containing protein</fullName>
    </recommendedName>
</protein>
<name>A0A0B2VQ71_TOXCA</name>
<accession>A0A0B2VQ71</accession>
<dbReference type="AlphaFoldDB" id="A0A0B2VQ71"/>
<keyword evidence="5" id="KW-1185">Reference proteome</keyword>
<gene>
    <name evidence="4" type="ORF">Tcan_14606</name>
</gene>
<evidence type="ECO:0000256" key="3">
    <source>
        <dbReference type="SAM" id="SignalP"/>
    </source>
</evidence>
<evidence type="ECO:0000256" key="2">
    <source>
        <dbReference type="SAM" id="Phobius"/>
    </source>
</evidence>
<feature type="signal peptide" evidence="3">
    <location>
        <begin position="1"/>
        <end position="24"/>
    </location>
</feature>
<keyword evidence="2" id="KW-1133">Transmembrane helix</keyword>
<feature type="compositionally biased region" description="Polar residues" evidence="1">
    <location>
        <begin position="390"/>
        <end position="407"/>
    </location>
</feature>
<feature type="region of interest" description="Disordered" evidence="1">
    <location>
        <begin position="389"/>
        <end position="485"/>
    </location>
</feature>
<keyword evidence="2" id="KW-0472">Membrane</keyword>
<feature type="transmembrane region" description="Helical" evidence="2">
    <location>
        <begin position="258"/>
        <end position="283"/>
    </location>
</feature>
<feature type="chain" id="PRO_5002095547" description="CUB domain-containing protein" evidence="3">
    <location>
        <begin position="25"/>
        <end position="619"/>
    </location>
</feature>
<reference evidence="4 5" key="1">
    <citation type="submission" date="2014-11" db="EMBL/GenBank/DDBJ databases">
        <title>Genetic blueprint of the zoonotic pathogen Toxocara canis.</title>
        <authorList>
            <person name="Zhu X.-Q."/>
            <person name="Korhonen P.K."/>
            <person name="Cai H."/>
            <person name="Young N.D."/>
            <person name="Nejsum P."/>
            <person name="von Samson-Himmelstjerna G."/>
            <person name="Boag P.R."/>
            <person name="Tan P."/>
            <person name="Li Q."/>
            <person name="Min J."/>
            <person name="Yang Y."/>
            <person name="Wang X."/>
            <person name="Fang X."/>
            <person name="Hall R.S."/>
            <person name="Hofmann A."/>
            <person name="Sternberg P.W."/>
            <person name="Jex A.R."/>
            <person name="Gasser R.B."/>
        </authorList>
    </citation>
    <scope>NUCLEOTIDE SEQUENCE [LARGE SCALE GENOMIC DNA]</scope>
    <source>
        <strain evidence="4">PN_DK_2014</strain>
    </source>
</reference>
<feature type="compositionally biased region" description="Basic and acidic residues" evidence="1">
    <location>
        <begin position="411"/>
        <end position="422"/>
    </location>
</feature>
<keyword evidence="3" id="KW-0732">Signal</keyword>
<dbReference type="EMBL" id="JPKZ01001182">
    <property type="protein sequence ID" value="KHN83504.1"/>
    <property type="molecule type" value="Genomic_DNA"/>
</dbReference>
<sequence length="619" mass="70284">MRNSLSTILIVLLEVTNIISFGEAQHSKCEFEHLLNAFTSTELNELKKSLSFALSNLHHFTNMEQKNQSLIVHPLYSVLQQFLTKSCEQIALNSFPHNQSIAQNVWIYRGFDEDHLFIIDCLSHFNQCHQSVHFGFLDDFILTSDGTHICYRRDQNVYSSRIQTFNMSLKISPIFNVSTRYSRFIYANERLTLLYEECSQKENRVLLYKTGTIRPICILSQRSEPTFKNIKRPKQTLIKIKQTSDVQASRLSKLGTTLAVSIGVPVVAIILLCVTAVIVYCYCCRKQPIESEHEEDEDVVPESLIENARKAEPTVSQKDKYLPENYDATQFNFKGPLMIHHRLNFTPVHELDADPPREPSADDHFEFDSAMNEAYEIGEGVEQFVDETKTNPSTEPLSNAINQSEPGQQDALKEAAAIREAQRASLRSRSSSRTLPRNRLRSGSRSPDRHTSSKQLSKSRLRSGSRSPDRRSNSMNKNKRQKQYTSFRRIFTKDHGISAVNADKTQSLTQLELPIQKTNIEKPLMTKLPPYRPYREVPTQSSLSLPIAPPITSSPPEREQAAKRTEQATKSTISKTLQTTAKSSSGTKSNDKLVKRSPAKQTSKEVKTTTATRAHNSAK</sequence>
<dbReference type="OrthoDB" id="5842775at2759"/>
<feature type="compositionally biased region" description="Basic and acidic residues" evidence="1">
    <location>
        <begin position="556"/>
        <end position="567"/>
    </location>
</feature>
<feature type="compositionally biased region" description="Polar residues" evidence="1">
    <location>
        <begin position="608"/>
        <end position="619"/>
    </location>
</feature>
<keyword evidence="2" id="KW-0812">Transmembrane</keyword>
<evidence type="ECO:0008006" key="6">
    <source>
        <dbReference type="Google" id="ProtNLM"/>
    </source>
</evidence>
<evidence type="ECO:0000313" key="5">
    <source>
        <dbReference type="Proteomes" id="UP000031036"/>
    </source>
</evidence>